<feature type="region of interest" description="Disordered" evidence="1">
    <location>
        <begin position="1083"/>
        <end position="1214"/>
    </location>
</feature>
<dbReference type="GO" id="GO:0003712">
    <property type="term" value="F:transcription coregulator activity"/>
    <property type="evidence" value="ECO:0007669"/>
    <property type="project" value="InterPro"/>
</dbReference>
<dbReference type="eggNOG" id="ENOG502S52Q">
    <property type="taxonomic scope" value="Eukaryota"/>
</dbReference>
<feature type="compositionally biased region" description="Basic and acidic residues" evidence="1">
    <location>
        <begin position="1272"/>
        <end position="1288"/>
    </location>
</feature>
<reference evidence="3" key="2">
    <citation type="submission" date="2010-03" db="EMBL/GenBank/DDBJ databases">
        <title>The genome sequence of Coccidioides posadasii strain Silveira.</title>
        <authorList>
            <consortium name="The Broad Institute Genome Sequencing Center for Infectious Disease"/>
            <person name="Neafsey D."/>
            <person name="Orbach M."/>
            <person name="Henn M.R."/>
            <person name="Cole G.T."/>
            <person name="Galgiani J."/>
            <person name="Gardner M.J."/>
            <person name="Kirkland T.N."/>
            <person name="Taylor J.W."/>
            <person name="Young S.K."/>
            <person name="Zeng Q."/>
            <person name="Koehrsen M."/>
            <person name="Alvarado L."/>
            <person name="Berlin A."/>
            <person name="Borenstein D."/>
            <person name="Chapman S.B."/>
            <person name="Chen Z."/>
            <person name="Engels R."/>
            <person name="Freedman E."/>
            <person name="Gellesch M."/>
            <person name="Goldberg J."/>
            <person name="Griggs A."/>
            <person name="Gujja S."/>
            <person name="Heilman E."/>
            <person name="Heiman D."/>
            <person name="Howarth C."/>
            <person name="Jen D."/>
            <person name="Larson L."/>
            <person name="Mehta T."/>
            <person name="Neiman D."/>
            <person name="Park D."/>
            <person name="Pearson M."/>
            <person name="Richards J."/>
            <person name="Roberts A."/>
            <person name="Saif S."/>
            <person name="Shea T."/>
            <person name="Shenoy N."/>
            <person name="Sisk P."/>
            <person name="Stolte C."/>
            <person name="Sykes S."/>
            <person name="Walk T."/>
            <person name="White J."/>
            <person name="Yandava C."/>
            <person name="Haas B."/>
            <person name="Nusbaum C."/>
            <person name="Birren B."/>
        </authorList>
    </citation>
    <scope>NUCLEOTIDE SEQUENCE [LARGE SCALE GENOMIC DNA]</scope>
    <source>
        <strain evidence="3">RMSCC 757 / Silveira</strain>
    </source>
</reference>
<dbReference type="Proteomes" id="UP000002497">
    <property type="component" value="Unassembled WGS sequence"/>
</dbReference>
<feature type="compositionally biased region" description="Basic and acidic residues" evidence="1">
    <location>
        <begin position="1341"/>
        <end position="1361"/>
    </location>
</feature>
<gene>
    <name evidence="2" type="ORF">CPSG_03581</name>
</gene>
<dbReference type="Pfam" id="PF05397">
    <property type="entry name" value="Med15_fungi"/>
    <property type="match status" value="1"/>
</dbReference>
<feature type="region of interest" description="Disordered" evidence="1">
    <location>
        <begin position="1"/>
        <end position="27"/>
    </location>
</feature>
<dbReference type="OrthoDB" id="3918840at2759"/>
<organism evidence="3">
    <name type="scientific">Coccidioides posadasii (strain RMSCC 757 / Silveira)</name>
    <name type="common">Valley fever fungus</name>
    <dbReference type="NCBI Taxonomy" id="443226"/>
    <lineage>
        <taxon>Eukaryota</taxon>
        <taxon>Fungi</taxon>
        <taxon>Dikarya</taxon>
        <taxon>Ascomycota</taxon>
        <taxon>Pezizomycotina</taxon>
        <taxon>Eurotiomycetes</taxon>
        <taxon>Eurotiomycetidae</taxon>
        <taxon>Onygenales</taxon>
        <taxon>Onygenaceae</taxon>
        <taxon>Coccidioides</taxon>
    </lineage>
</organism>
<feature type="compositionally biased region" description="Low complexity" evidence="1">
    <location>
        <begin position="1181"/>
        <end position="1190"/>
    </location>
</feature>
<feature type="region of interest" description="Disordered" evidence="1">
    <location>
        <begin position="169"/>
        <end position="191"/>
    </location>
</feature>
<feature type="compositionally biased region" description="Polar residues" evidence="1">
    <location>
        <begin position="1427"/>
        <end position="1443"/>
    </location>
</feature>
<feature type="compositionally biased region" description="Pro residues" evidence="1">
    <location>
        <begin position="824"/>
        <end position="835"/>
    </location>
</feature>
<keyword evidence="3" id="KW-1185">Reference proteome</keyword>
<feature type="region of interest" description="Disordered" evidence="1">
    <location>
        <begin position="1272"/>
        <end position="1387"/>
    </location>
</feature>
<feature type="compositionally biased region" description="Gly residues" evidence="1">
    <location>
        <begin position="907"/>
        <end position="917"/>
    </location>
</feature>
<name>E9D0F3_COCPS</name>
<feature type="compositionally biased region" description="Polar residues" evidence="1">
    <location>
        <begin position="922"/>
        <end position="934"/>
    </location>
</feature>
<protein>
    <submittedName>
        <fullName evidence="2">Uncharacterized protein</fullName>
    </submittedName>
</protein>
<feature type="region of interest" description="Disordered" evidence="1">
    <location>
        <begin position="726"/>
        <end position="753"/>
    </location>
</feature>
<feature type="region of interest" description="Disordered" evidence="1">
    <location>
        <begin position="800"/>
        <end position="934"/>
    </location>
</feature>
<dbReference type="EMBL" id="GL636489">
    <property type="protein sequence ID" value="EFW20406.1"/>
    <property type="molecule type" value="Genomic_DNA"/>
</dbReference>
<evidence type="ECO:0000313" key="2">
    <source>
        <dbReference type="EMBL" id="EFW20406.1"/>
    </source>
</evidence>
<feature type="compositionally biased region" description="Low complexity" evidence="1">
    <location>
        <begin position="895"/>
        <end position="906"/>
    </location>
</feature>
<feature type="region of interest" description="Disordered" evidence="1">
    <location>
        <begin position="1421"/>
        <end position="1448"/>
    </location>
</feature>
<feature type="compositionally biased region" description="Polar residues" evidence="1">
    <location>
        <begin position="1306"/>
        <end position="1340"/>
    </location>
</feature>
<sequence length="1510" mass="165562">MNPANLPNSGAAGGPMPTTDKPKPDNSQMLLKHVGQVIQAQGPFTGWRESVPIQERIVKVCQMISSLRLIPTVEGRVAISAALKFEEKALREAKTKVLLPRTALWDQVLTRSWKKKKPDYERECNEKLLQLRDKRQQAIMSQSNPQVGLPINTQATQNQMQHMFPNAMPRPTQGTPMPMQQQQALSAPPNQQPLPQQAFLQNPQARPVSMQLRDDISSLSQKESQYVCHFADQLAQKTSPADMEKIKMNLQNMTADQRQFLNRKGLTPMQYFFRCQALKTLRKHRQAMGMANPQTMNLDAANTAGGERMMTTHQRQLSQPSMSFQGSPAMPMAGLDPSFSGNVDHVQPQQVDALRSQESGQPAMSAHNPQMMSHPPFGSQQGAFQGPHPNVNRTNMNAAMMAQQHRQNLQNAQQDKLQHAAHFQAQSDAQARAQAAAKAQRAISSQANPQIPQSMPQQNPAVSMMNRPGAPVQVPQGGMGPQGRPYARPGGMGQNNQNPMQTPRPPIPPGLPQNVQNHLAQLPPEQVNGVLQNYRRAMANNPAMLRQNHGVPVQPPIPDSAQMAQVPSSNMVNDPNMRASMGMHYPLMNMGGMQPQPGLQGQQFPMQKPNQPFLGYPQPPDPRLEYLQQRSSTFTMNEDQLREMDKVPFPFAIFNSNPAVAQALPKNLKTWGQLKMWASKNPQALGEISVDRLAMLQKLHFGQMLSARREAANRAMGQPTAAPPVGMDQSGLRQPHFGPQHMHQQLPGQPQVPHGMPVMRPITANDIHMARQKLGAHVEKLSDDALRVLLEKSRHKQYMTQAARNREAAQALAAQSMNQVPTPGQIPVPTQPPQHIPTTQAQPQVSQPTSAPGMPSMDSKSGPQNVANTARAAAVKPSPKSLKRPSVPDTENKAPVPHQPQVPTVPLGGGGGGGGGQPPQASPAQSTRESMAAMSQQQRPQWEAHLRRQQAQPRISKDAADEAWARLPEPLKQMYAELVRNDNAVVPVAMTSAQKAAVTQQLRENTYMLSRMDTLVQWISKFPGQEKNVRTLLQMRMLLMKQFKGPDWTLADHFTIASDYLANAIAHIKKWFAEMISRVQSSRLSQTSSRTAAVQPGITQQASPKGPTPLNASNLQQLEQQEAALQRARKAAQTIPPAPTTVQPPFPLGATSPQGVPRVYGPTSVTQESLTLPPPKRRKPNQAAAKAPAKSAEQRSPAVKAETPAAPEAKRPVSVPKDTFKCSIVECKYHIKGFPSQAALDNHVNEEHKPEEPITNALDFAIESYRKGLGLDKADEKPLDANEQRPRDSATLGGKAQQPSKPGMSITPSSSQPMAQTSSLAGAKSISPSSLQRKPSQMSSAKEHQATSAELKRVPSKDAKKPPGNTAETGLSPPAAKDPWEDSPTSLEAIRSTFGELAEQSFFDVGWDRVDELLLSDAFTAMRSKDTPQSTDASAVTQTPQDSDVSKDEDLDMVMDMDDSWALPEWVNLPDDLEGSLYMNEPWEPIDWDAVVAGELEPGRAPGEDLVYSV</sequence>
<dbReference type="OMA" id="GQLKQWA"/>
<proteinExistence type="predicted"/>
<feature type="compositionally biased region" description="Pro residues" evidence="1">
    <location>
        <begin position="1136"/>
        <end position="1147"/>
    </location>
</feature>
<evidence type="ECO:0000313" key="3">
    <source>
        <dbReference type="Proteomes" id="UP000002497"/>
    </source>
</evidence>
<feature type="compositionally biased region" description="Low complexity" evidence="1">
    <location>
        <begin position="1110"/>
        <end position="1135"/>
    </location>
</feature>
<dbReference type="VEuPathDB" id="FungiDB:D8B26_003207"/>
<feature type="compositionally biased region" description="Polar residues" evidence="1">
    <location>
        <begin position="448"/>
        <end position="460"/>
    </location>
</feature>
<dbReference type="GO" id="GO:0006357">
    <property type="term" value="P:regulation of transcription by RNA polymerase II"/>
    <property type="evidence" value="ECO:0007669"/>
    <property type="project" value="InterPro"/>
</dbReference>
<feature type="compositionally biased region" description="Low complexity" evidence="1">
    <location>
        <begin position="432"/>
        <end position="447"/>
    </location>
</feature>
<dbReference type="HOGENOM" id="CLU_001830_0_0_1"/>
<feature type="compositionally biased region" description="Polar residues" evidence="1">
    <location>
        <begin position="858"/>
        <end position="868"/>
    </location>
</feature>
<feature type="region of interest" description="Disordered" evidence="1">
    <location>
        <begin position="478"/>
        <end position="507"/>
    </location>
</feature>
<evidence type="ECO:0000256" key="1">
    <source>
        <dbReference type="SAM" id="MobiDB-lite"/>
    </source>
</evidence>
<feature type="region of interest" description="Disordered" evidence="1">
    <location>
        <begin position="432"/>
        <end position="460"/>
    </location>
</feature>
<accession>E9D0F3</accession>
<dbReference type="GO" id="GO:0016592">
    <property type="term" value="C:mediator complex"/>
    <property type="evidence" value="ECO:0007669"/>
    <property type="project" value="InterPro"/>
</dbReference>
<dbReference type="STRING" id="443226.E9D0F3"/>
<reference evidence="3" key="1">
    <citation type="journal article" date="2010" name="Genome Res.">
        <title>Population genomic sequencing of Coccidioides fungi reveals recent hybridization and transposon control.</title>
        <authorList>
            <person name="Neafsey D.E."/>
            <person name="Barker B.M."/>
            <person name="Sharpton T.J."/>
            <person name="Stajich J.E."/>
            <person name="Park D.J."/>
            <person name="Whiston E."/>
            <person name="Hung C.-Y."/>
            <person name="McMahan C."/>
            <person name="White J."/>
            <person name="Sykes S."/>
            <person name="Heiman D."/>
            <person name="Young S."/>
            <person name="Zeng Q."/>
            <person name="Abouelleil A."/>
            <person name="Aftuck L."/>
            <person name="Bessette D."/>
            <person name="Brown A."/>
            <person name="FitzGerald M."/>
            <person name="Lui A."/>
            <person name="Macdonald J.P."/>
            <person name="Priest M."/>
            <person name="Orbach M.J."/>
            <person name="Galgiani J.N."/>
            <person name="Kirkland T.N."/>
            <person name="Cole G.T."/>
            <person name="Birren B.W."/>
            <person name="Henn M.R."/>
            <person name="Taylor J.W."/>
            <person name="Rounsley S.D."/>
        </authorList>
    </citation>
    <scope>NUCLEOTIDE SEQUENCE [LARGE SCALE GENOMIC DNA]</scope>
    <source>
        <strain evidence="3">RMSCC 757 / Silveira</strain>
    </source>
</reference>
<dbReference type="VEuPathDB" id="FungiDB:CPSG_03581"/>
<dbReference type="InterPro" id="IPR008626">
    <property type="entry name" value="Mediator_Med15_fun"/>
</dbReference>